<evidence type="ECO:0000313" key="1">
    <source>
        <dbReference type="EMBL" id="NUU46586.1"/>
    </source>
</evidence>
<comment type="caution">
    <text evidence="1">The sequence shown here is derived from an EMBL/GenBank/DDBJ whole genome shotgun (WGS) entry which is preliminary data.</text>
</comment>
<sequence length="106" mass="11550">MQAAEAATLVLRQVRPCVQQVVNPGPGAERIRVTLRLHYNRDGMLAATPVILGHSGVDAGNAAYVARLNDQLTTVFRNRPLRDMPPALYGAPGGWSDFTLRFRLPG</sequence>
<dbReference type="AlphaFoldDB" id="A0A7Y6B372"/>
<proteinExistence type="predicted"/>
<keyword evidence="2" id="KW-1185">Reference proteome</keyword>
<accession>A0A7Y6B372</accession>
<protein>
    <recommendedName>
        <fullName evidence="3">TonB C-terminal domain-containing protein</fullName>
    </recommendedName>
</protein>
<gene>
    <name evidence="1" type="ORF">HP438_06305</name>
</gene>
<reference evidence="1 2" key="1">
    <citation type="submission" date="2020-05" db="EMBL/GenBank/DDBJ databases">
        <title>Genome Sequencing of Type Strains.</title>
        <authorList>
            <person name="Lemaire J.F."/>
            <person name="Inderbitzin P."/>
            <person name="Gregorio O.A."/>
            <person name="Collins S.B."/>
            <person name="Wespe N."/>
            <person name="Knight-Connoni V."/>
        </authorList>
    </citation>
    <scope>NUCLEOTIDE SEQUENCE [LARGE SCALE GENOMIC DNA]</scope>
    <source>
        <strain evidence="1 2">DSM 100049</strain>
    </source>
</reference>
<dbReference type="Proteomes" id="UP000536441">
    <property type="component" value="Unassembled WGS sequence"/>
</dbReference>
<dbReference type="RefSeq" id="WP_175311222.1">
    <property type="nucleotide sequence ID" value="NZ_CBCRYR010000081.1"/>
</dbReference>
<organism evidence="1 2">
    <name type="scientific">Sphingomonas zeae</name>
    <dbReference type="NCBI Taxonomy" id="1646122"/>
    <lineage>
        <taxon>Bacteria</taxon>
        <taxon>Pseudomonadati</taxon>
        <taxon>Pseudomonadota</taxon>
        <taxon>Alphaproteobacteria</taxon>
        <taxon>Sphingomonadales</taxon>
        <taxon>Sphingomonadaceae</taxon>
        <taxon>Sphingomonas</taxon>
    </lineage>
</organism>
<evidence type="ECO:0000313" key="2">
    <source>
        <dbReference type="Proteomes" id="UP000536441"/>
    </source>
</evidence>
<evidence type="ECO:0008006" key="3">
    <source>
        <dbReference type="Google" id="ProtNLM"/>
    </source>
</evidence>
<dbReference type="EMBL" id="JABMCH010000058">
    <property type="protein sequence ID" value="NUU46586.1"/>
    <property type="molecule type" value="Genomic_DNA"/>
</dbReference>
<name>A0A7Y6B372_9SPHN</name>